<protein>
    <submittedName>
        <fullName evidence="1">Uncharacterized protein</fullName>
    </submittedName>
</protein>
<dbReference type="AlphaFoldDB" id="A0A368NJQ6"/>
<gene>
    <name evidence="1" type="ORF">DU002_08085</name>
</gene>
<dbReference type="Proteomes" id="UP000252558">
    <property type="component" value="Unassembled WGS sequence"/>
</dbReference>
<accession>A0A368NJQ6</accession>
<dbReference type="EMBL" id="QPID01000004">
    <property type="protein sequence ID" value="RCU50376.1"/>
    <property type="molecule type" value="Genomic_DNA"/>
</dbReference>
<evidence type="ECO:0000313" key="2">
    <source>
        <dbReference type="Proteomes" id="UP000252558"/>
    </source>
</evidence>
<proteinExistence type="predicted"/>
<name>A0A368NJQ6_9GAMM</name>
<comment type="caution">
    <text evidence="1">The sequence shown here is derived from an EMBL/GenBank/DDBJ whole genome shotgun (WGS) entry which is preliminary data.</text>
</comment>
<sequence>MSSAAADVAPVGSTQGASVADQQQLALSLLQAQATSYDQPSSKNLRAVDVYQDIDSAPQREQLSSMLGIDLYA</sequence>
<organism evidence="1 2">
    <name type="scientific">Corallincola holothuriorum</name>
    <dbReference type="NCBI Taxonomy" id="2282215"/>
    <lineage>
        <taxon>Bacteria</taxon>
        <taxon>Pseudomonadati</taxon>
        <taxon>Pseudomonadota</taxon>
        <taxon>Gammaproteobacteria</taxon>
        <taxon>Alteromonadales</taxon>
        <taxon>Psychromonadaceae</taxon>
        <taxon>Corallincola</taxon>
    </lineage>
</organism>
<evidence type="ECO:0000313" key="1">
    <source>
        <dbReference type="EMBL" id="RCU50376.1"/>
    </source>
</evidence>
<reference evidence="1 2" key="1">
    <citation type="submission" date="2018-07" db="EMBL/GenBank/DDBJ databases">
        <title>Corallincola holothuriorum sp. nov., a new facultative anaerobe isolated from sea cucumber Apostichopus japonicus.</title>
        <authorList>
            <person name="Xia H."/>
        </authorList>
    </citation>
    <scope>NUCLEOTIDE SEQUENCE [LARGE SCALE GENOMIC DNA]</scope>
    <source>
        <strain evidence="1 2">C4</strain>
    </source>
</reference>
<keyword evidence="2" id="KW-1185">Reference proteome</keyword>